<name>A0ABD3PTC3_9STRA</name>
<keyword evidence="4" id="KW-0677">Repeat</keyword>
<evidence type="ECO:0000256" key="6">
    <source>
        <dbReference type="ARBA" id="ARBA00045806"/>
    </source>
</evidence>
<feature type="region of interest" description="Disordered" evidence="7">
    <location>
        <begin position="1241"/>
        <end position="1268"/>
    </location>
</feature>
<evidence type="ECO:0000313" key="8">
    <source>
        <dbReference type="EMBL" id="KAL3791278.1"/>
    </source>
</evidence>
<accession>A0ABD3PTC3</accession>
<dbReference type="EMBL" id="JABMIG020000116">
    <property type="protein sequence ID" value="KAL3791278.1"/>
    <property type="molecule type" value="Genomic_DNA"/>
</dbReference>
<feature type="compositionally biased region" description="Polar residues" evidence="7">
    <location>
        <begin position="585"/>
        <end position="597"/>
    </location>
</feature>
<feature type="region of interest" description="Disordered" evidence="7">
    <location>
        <begin position="375"/>
        <end position="394"/>
    </location>
</feature>
<feature type="compositionally biased region" description="Pro residues" evidence="7">
    <location>
        <begin position="796"/>
        <end position="807"/>
    </location>
</feature>
<evidence type="ECO:0000256" key="5">
    <source>
        <dbReference type="ARBA" id="ARBA00033726"/>
    </source>
</evidence>
<dbReference type="InterPro" id="IPR051860">
    <property type="entry name" value="Plasmodium_CSP_Invasion"/>
</dbReference>
<protein>
    <recommendedName>
        <fullName evidence="2">Circumsporozoite protein</fullName>
    </recommendedName>
</protein>
<evidence type="ECO:0000256" key="2">
    <source>
        <dbReference type="ARBA" id="ARBA00021911"/>
    </source>
</evidence>
<dbReference type="Proteomes" id="UP001516023">
    <property type="component" value="Unassembled WGS sequence"/>
</dbReference>
<feature type="region of interest" description="Disordered" evidence="7">
    <location>
        <begin position="584"/>
        <end position="636"/>
    </location>
</feature>
<feature type="compositionally biased region" description="Low complexity" evidence="7">
    <location>
        <begin position="753"/>
        <end position="795"/>
    </location>
</feature>
<comment type="similarity">
    <text evidence="1">Belongs to the plasmodium circumsporozoite protein family.</text>
</comment>
<comment type="caution">
    <text evidence="8">The sequence shown here is derived from an EMBL/GenBank/DDBJ whole genome shotgun (WGS) entry which is preliminary data.</text>
</comment>
<feature type="region of interest" description="Disordered" evidence="7">
    <location>
        <begin position="11"/>
        <end position="43"/>
    </location>
</feature>
<reference evidence="8 9" key="1">
    <citation type="journal article" date="2020" name="G3 (Bethesda)">
        <title>Improved Reference Genome for Cyclotella cryptica CCMP332, a Model for Cell Wall Morphogenesis, Salinity Adaptation, and Lipid Production in Diatoms (Bacillariophyta).</title>
        <authorList>
            <person name="Roberts W.R."/>
            <person name="Downey K.M."/>
            <person name="Ruck E.C."/>
            <person name="Traller J.C."/>
            <person name="Alverson A.J."/>
        </authorList>
    </citation>
    <scope>NUCLEOTIDE SEQUENCE [LARGE SCALE GENOMIC DNA]</scope>
    <source>
        <strain evidence="8 9">CCMP332</strain>
    </source>
</reference>
<comment type="function">
    <text evidence="6">Essential sporozoite protein. In the mosquito vector, required for sporozoite development in the oocyst, migration through the vector hemolymph and entry into the vector salivary glands. In the vertebrate host, required for sporozoite migration through the host dermis and infection of host hepatocytes. Binds to highly sulfated heparan sulfate proteoglycans (HSPGs) on the surface of host hepatocytes.</text>
</comment>
<evidence type="ECO:0000256" key="3">
    <source>
        <dbReference type="ARBA" id="ARBA00022522"/>
    </source>
</evidence>
<evidence type="ECO:0000256" key="1">
    <source>
        <dbReference type="ARBA" id="ARBA00006241"/>
    </source>
</evidence>
<dbReference type="PANTHER" id="PTHR44826:SF3">
    <property type="entry name" value="SPORE COAT PROTEIN SP85"/>
    <property type="match status" value="1"/>
</dbReference>
<evidence type="ECO:0000256" key="7">
    <source>
        <dbReference type="SAM" id="MobiDB-lite"/>
    </source>
</evidence>
<feature type="region of interest" description="Disordered" evidence="7">
    <location>
        <begin position="1146"/>
        <end position="1178"/>
    </location>
</feature>
<feature type="compositionally biased region" description="Low complexity" evidence="7">
    <location>
        <begin position="726"/>
        <end position="746"/>
    </location>
</feature>
<organism evidence="8 9">
    <name type="scientific">Cyclotella cryptica</name>
    <dbReference type="NCBI Taxonomy" id="29204"/>
    <lineage>
        <taxon>Eukaryota</taxon>
        <taxon>Sar</taxon>
        <taxon>Stramenopiles</taxon>
        <taxon>Ochrophyta</taxon>
        <taxon>Bacillariophyta</taxon>
        <taxon>Coscinodiscophyceae</taxon>
        <taxon>Thalassiosirophycidae</taxon>
        <taxon>Stephanodiscales</taxon>
        <taxon>Stephanodiscaceae</taxon>
        <taxon>Cyclotella</taxon>
    </lineage>
</organism>
<sequence length="1413" mass="154814">MISVAPTVTCRSSTPNAVHPQNHLRSRRSIYDTGSNGNSSERRLPSYPYIPSWSADTCTATRKAESWEASSSTLSDCCTKSFGWQVDDCIAKGLQLEAKQQDASTTDYKYIPDWGARTCYNDAPPPNDWVDQYKTLQECCKANFEWVLQDCLGDQATDDDDATSQTYWYPQWSTTKCLVHTKENPAPDYMARDPQNEMWTSFKECCQDNFPTEIKQCKLDSRLDDPTAPTRPPATDTTLVIIPINYSTYYYPRYTQNKCLYNGDEAPGYMTADPVTYFSLTAKECCEIQFPLNVEDCLRNSNALPDDGSGGTFNEERWKDHYYPVFSKVGCINDNAFADYMKESPATFFFTTIPLCCSSENFDKTDYQTCLKNSVDVTPQDDDGTDDTSQGVDGPEKRGPILILYFGGRLYFQNVFIPSSNRVNMIVVKNAILSAVESTFQGGSTQVDVMYGKNFDGIDLTGLRRLGETQEEEEPQESPGNAIRLQWSQEREQHQRELGRMQLFSFVIEISIDCSATCIQDGKTYGRQVSLELGEVFDDAIRDGSMFKSLKTYMEDKGLIGPFYSASLDDGALLYEKAELDMNGVTPSPTSHPTKVPTQPPSGFPSLEPTPLFSTAPSVSPSEVPSVEPTTSPTLGPTLSLSPTIHVVRKFYPDYVLGTCVSDNRHSEFEINFYDTLEECCKFPWLIEKKCLRIGSKSPTNRPTGKPSKAPSAHPTNRPSKPPSTSPTKRPITFSPTGKPSSTSSPTIPPSKTPSTTPTTKPVTLSPTSNPITSSPSKIPTSLPTQKPTSLSPTRRPTPGPTIPPEPCENKWHVSIEPGELQTCTNSLNYPAAWDSNPTLKSKMLLDTSKQCCDNNFSGKECKLTNVCGGGSAAGSCSSRWHLAIERGGACTNNDNYRPEWPESMFYDTGEECCQKNFGGACAMLDDCPETPETTTSSTTMLVSCTNSWHISTLGAANTCTNDKAYPAAWDNENIRPYQLFDNPGACCDKFFKGKECNLVNICAVVTTSTTTTQATASGTQVNGDCSNPWHISTVGAANTCTNDNTYPSTWNNPLIRDTQFHPTAEACCDKAFGNGVCNLVDVCTDTFSSNGYYPVIKWPGCTNDNSFPEYMKGSSDFFFGSIEACCSSSNFVVTDYDVCLEKSVDASSPTTPATTGTSGKPTPNPTPAPTHSDVPSGDCSNPWHVSVVGATNTCTNDKTYPSAWNDESIRDSQLFVTAEACCEKFFKGQECNKVNVCPPSTTGTSSTIPNQSTTTTATTAATTTTTTTSTAASQKQSLFLDWESNLIDETKVRFEGLGKWKIDDTQPCCKTGVSIHNPLLLPGEYSSMVIDFTIPSSGGKISFNYNMGLGKFTFLIDGDSKVTVAVPGGGSKKFEGSVEPGDHTFTWKFEPPSNPNMPLSYVWIDNISIESN</sequence>
<dbReference type="PANTHER" id="PTHR44826">
    <property type="entry name" value="SPORE COAT PROTEIN SP85"/>
    <property type="match status" value="1"/>
</dbReference>
<gene>
    <name evidence="8" type="ORF">HJC23_000895</name>
</gene>
<comment type="function">
    <text evidence="5">In the vertebrate host, binds to highly sulfated heparan sulfate proteoglycans (HSPGs) on the surface of host hepatocytes and is required for sporozoite invasion of the host hepatocytes.</text>
</comment>
<keyword evidence="3" id="KW-0748">Sporozoite</keyword>
<feature type="region of interest" description="Disordered" evidence="7">
    <location>
        <begin position="695"/>
        <end position="811"/>
    </location>
</feature>
<feature type="compositionally biased region" description="Low complexity" evidence="7">
    <location>
        <begin position="617"/>
        <end position="636"/>
    </location>
</feature>
<feature type="compositionally biased region" description="Low complexity" evidence="7">
    <location>
        <begin position="1147"/>
        <end position="1162"/>
    </location>
</feature>
<evidence type="ECO:0000256" key="4">
    <source>
        <dbReference type="ARBA" id="ARBA00022737"/>
    </source>
</evidence>
<keyword evidence="9" id="KW-1185">Reference proteome</keyword>
<evidence type="ECO:0000313" key="9">
    <source>
        <dbReference type="Proteomes" id="UP001516023"/>
    </source>
</evidence>
<proteinExistence type="inferred from homology"/>